<dbReference type="CDD" id="cd07962">
    <property type="entry name" value="Anticodon_Ia_Val"/>
    <property type="match status" value="1"/>
</dbReference>
<dbReference type="NCBIfam" id="NF009687">
    <property type="entry name" value="PRK13208.1"/>
    <property type="match status" value="1"/>
</dbReference>
<comment type="domain">
    <text evidence="11">ValRS has two distinct active sites: one for aminoacylation and one for editing. The misactivated threonine is translocated from the active site to the editing site.</text>
</comment>
<comment type="catalytic activity">
    <reaction evidence="8 11">
        <text>tRNA(Val) + L-valine + ATP = L-valyl-tRNA(Val) + AMP + diphosphate</text>
        <dbReference type="Rhea" id="RHEA:10704"/>
        <dbReference type="Rhea" id="RHEA-COMP:9672"/>
        <dbReference type="Rhea" id="RHEA-COMP:9708"/>
        <dbReference type="ChEBI" id="CHEBI:30616"/>
        <dbReference type="ChEBI" id="CHEBI:33019"/>
        <dbReference type="ChEBI" id="CHEBI:57762"/>
        <dbReference type="ChEBI" id="CHEBI:78442"/>
        <dbReference type="ChEBI" id="CHEBI:78537"/>
        <dbReference type="ChEBI" id="CHEBI:456215"/>
        <dbReference type="EC" id="6.1.1.9"/>
    </reaction>
</comment>
<dbReference type="InterPro" id="IPR002300">
    <property type="entry name" value="aa-tRNA-synth_Ia"/>
</dbReference>
<dbReference type="PANTHER" id="PTHR11946">
    <property type="entry name" value="VALYL-TRNA SYNTHETASES"/>
    <property type="match status" value="1"/>
</dbReference>
<evidence type="ECO:0000256" key="10">
    <source>
        <dbReference type="ARBA" id="ARBA00061452"/>
    </source>
</evidence>
<evidence type="ECO:0000259" key="13">
    <source>
        <dbReference type="Pfam" id="PF08264"/>
    </source>
</evidence>
<dbReference type="GO" id="GO:0004832">
    <property type="term" value="F:valine-tRNA ligase activity"/>
    <property type="evidence" value="ECO:0007669"/>
    <property type="project" value="UniProtKB-UniRule"/>
</dbReference>
<feature type="domain" description="Methionyl/Valyl/Leucyl/Isoleucyl-tRNA synthetase anticodon-binding" evidence="13">
    <location>
        <begin position="610"/>
        <end position="762"/>
    </location>
</feature>
<dbReference type="NCBIfam" id="TIGR00422">
    <property type="entry name" value="valS"/>
    <property type="match status" value="1"/>
</dbReference>
<keyword evidence="6 11" id="KW-0648">Protein biosynthesis</keyword>
<dbReference type="Pfam" id="PF00133">
    <property type="entry name" value="tRNA-synt_1"/>
    <property type="match status" value="1"/>
</dbReference>
<keyword evidence="3 11" id="KW-0436">Ligase</keyword>
<dbReference type="Gene3D" id="1.10.730.10">
    <property type="entry name" value="Isoleucyl-tRNA Synthetase, Domain 1"/>
    <property type="match status" value="1"/>
</dbReference>
<dbReference type="Gene3D" id="3.90.740.10">
    <property type="entry name" value="Valyl/Leucyl/Isoleucyl-tRNA synthetase, editing domain"/>
    <property type="match status" value="1"/>
</dbReference>
<dbReference type="InterPro" id="IPR033705">
    <property type="entry name" value="Anticodon_Ia_Val"/>
</dbReference>
<organism evidence="14 15">
    <name type="scientific">candidate division MSBL1 archaeon SCGC-AAA259E17</name>
    <dbReference type="NCBI Taxonomy" id="1698263"/>
    <lineage>
        <taxon>Archaea</taxon>
        <taxon>Methanobacteriati</taxon>
        <taxon>Methanobacteriota</taxon>
        <taxon>candidate division MSBL1</taxon>
    </lineage>
</organism>
<evidence type="ECO:0000259" key="12">
    <source>
        <dbReference type="Pfam" id="PF00133"/>
    </source>
</evidence>
<dbReference type="EC" id="6.1.1.9" evidence="11"/>
<evidence type="ECO:0000313" key="14">
    <source>
        <dbReference type="EMBL" id="KXA92884.1"/>
    </source>
</evidence>
<comment type="caution">
    <text evidence="14">The sequence shown here is derived from an EMBL/GenBank/DDBJ whole genome shotgun (WGS) entry which is preliminary data.</text>
</comment>
<comment type="caution">
    <text evidence="11">Lacks conserved residue(s) required for the propagation of feature annotation.</text>
</comment>
<evidence type="ECO:0000256" key="3">
    <source>
        <dbReference type="ARBA" id="ARBA00022598"/>
    </source>
</evidence>
<sequence>MDMPKSHDPEKIEEKWQEKWREWNIFQFDEDSSEPIFSIDTPPRYASGDIHMGHAKNYIEFDIVARAMRLLGNNVFFPVGYDDNGLPTERFVEEELGIKKEDVGRERFTEKCKETAENLEDKMTEIFDRVGMSWDWNTFYRTIDDRCTKLVQLSFLKLYEDGKLYRRDEPTLWCPYHQTSLAQATVEDKERNTKLNYIYFELEGGGQIEIATTRPELLPSCVAVFVNPEDERHEDLVGNNAKVPLFDHEVPIMGAEEVDPEFGSGIVMVCTFGDSTDVEMWKKYGLDLRISITEEGRMNDAAGRYEGLTIEEARESIIEDLKEEEIIFDQEDLHQTVGGCWRCETPVEFIPAKQWFVETLEHKDELIGQGEKVDWYPSYYKERYRDWVKNLKWDWCISRQRAYGIPFPVWYCQDCGSVIVADEGDLPIDPREGGQKGPEKCGECGSKNLRPEEDVMDTWMTSSLTPQIATKWKEDEEFFERMFPMTLRPQSHDIIRTWAFYTILKSYFHHDSLPWEDVMISGYVYTEEGVGMSSSKGTGISPKNIIEEHGADVLRYWAGGAGTGEDIIYQEKEVIRGNKVLRKLWNASRFVAMHLEDFDPSQRVELEIIDRWILTRLNDLIQECEEEYRNYDISKVRRKIENFFKNVFCDNYLEMVKHRLYEPEEFGERSRNAALYTLYQGLLACLKIFGPIIPHITEEIYQKLFRDFEGEKSLQTTEWPGIDGDLVDEEAKDLGELAKDVIEAIRRWKSDEGIPLNEELETVRVDTDPETEEKVKRVGEIIRGTIKVGELEFQGEKGPGESVKVQNQPLEINLVAGKN</sequence>
<dbReference type="SUPFAM" id="SSF50677">
    <property type="entry name" value="ValRS/IleRS/LeuRS editing domain"/>
    <property type="match status" value="1"/>
</dbReference>
<reference evidence="14 15" key="1">
    <citation type="journal article" date="2016" name="Sci. Rep.">
        <title>Metabolic traits of an uncultured archaeal lineage -MSBL1- from brine pools of the Red Sea.</title>
        <authorList>
            <person name="Mwirichia R."/>
            <person name="Alam I."/>
            <person name="Rashid M."/>
            <person name="Vinu M."/>
            <person name="Ba-Alawi W."/>
            <person name="Anthony Kamau A."/>
            <person name="Kamanda Ngugi D."/>
            <person name="Goker M."/>
            <person name="Klenk H.P."/>
            <person name="Bajic V."/>
            <person name="Stingl U."/>
        </authorList>
    </citation>
    <scope>NUCLEOTIDE SEQUENCE [LARGE SCALE GENOMIC DNA]</scope>
    <source>
        <strain evidence="14">SCGC-AAA259E17</strain>
    </source>
</reference>
<dbReference type="InterPro" id="IPR002303">
    <property type="entry name" value="Valyl-tRNA_ligase"/>
</dbReference>
<evidence type="ECO:0000256" key="7">
    <source>
        <dbReference type="ARBA" id="ARBA00023146"/>
    </source>
</evidence>
<accession>A0A133UFF7</accession>
<comment type="subcellular location">
    <subcellularLocation>
        <location evidence="1 11">Cytoplasm</location>
    </subcellularLocation>
</comment>
<proteinExistence type="inferred from homology"/>
<evidence type="ECO:0000256" key="11">
    <source>
        <dbReference type="HAMAP-Rule" id="MF_02005"/>
    </source>
</evidence>
<evidence type="ECO:0000256" key="8">
    <source>
        <dbReference type="ARBA" id="ARBA00047552"/>
    </source>
</evidence>
<dbReference type="PRINTS" id="PR00986">
    <property type="entry name" value="TRNASYNTHVAL"/>
</dbReference>
<dbReference type="GO" id="GO:0002161">
    <property type="term" value="F:aminoacyl-tRNA deacylase activity"/>
    <property type="evidence" value="ECO:0007669"/>
    <property type="project" value="InterPro"/>
</dbReference>
<evidence type="ECO:0000256" key="1">
    <source>
        <dbReference type="ARBA" id="ARBA00004496"/>
    </source>
</evidence>
<dbReference type="HAMAP" id="MF_02005">
    <property type="entry name" value="Val_tRNA_synth_type2"/>
    <property type="match status" value="1"/>
</dbReference>
<dbReference type="PATRIC" id="fig|1698263.3.peg.565"/>
<dbReference type="GO" id="GO:0005829">
    <property type="term" value="C:cytosol"/>
    <property type="evidence" value="ECO:0007669"/>
    <property type="project" value="TreeGrafter"/>
</dbReference>
<evidence type="ECO:0000256" key="6">
    <source>
        <dbReference type="ARBA" id="ARBA00022917"/>
    </source>
</evidence>
<evidence type="ECO:0000256" key="4">
    <source>
        <dbReference type="ARBA" id="ARBA00022741"/>
    </source>
</evidence>
<dbReference type="InterPro" id="IPR014729">
    <property type="entry name" value="Rossmann-like_a/b/a_fold"/>
</dbReference>
<dbReference type="SUPFAM" id="SSF47323">
    <property type="entry name" value="Anticodon-binding domain of a subclass of class I aminoacyl-tRNA synthetases"/>
    <property type="match status" value="1"/>
</dbReference>
<keyword evidence="15" id="KW-1185">Reference proteome</keyword>
<dbReference type="GO" id="GO:0006438">
    <property type="term" value="P:valyl-tRNA aminoacylation"/>
    <property type="evidence" value="ECO:0007669"/>
    <property type="project" value="UniProtKB-UniRule"/>
</dbReference>
<keyword evidence="5 11" id="KW-0067">ATP-binding</keyword>
<evidence type="ECO:0000256" key="2">
    <source>
        <dbReference type="ARBA" id="ARBA00022490"/>
    </source>
</evidence>
<dbReference type="GO" id="GO:0005524">
    <property type="term" value="F:ATP binding"/>
    <property type="evidence" value="ECO:0007669"/>
    <property type="project" value="UniProtKB-UniRule"/>
</dbReference>
<dbReference type="AlphaFoldDB" id="A0A133UFF7"/>
<name>A0A133UFF7_9EURY</name>
<dbReference type="InterPro" id="IPR022874">
    <property type="entry name" value="Valine-tRNA_ligase_type_2"/>
</dbReference>
<evidence type="ECO:0000256" key="9">
    <source>
        <dbReference type="ARBA" id="ARBA00055630"/>
    </source>
</evidence>
<feature type="domain" description="Aminoacyl-tRNA synthetase class Ia" evidence="12">
    <location>
        <begin position="15"/>
        <end position="567"/>
    </location>
</feature>
<dbReference type="InterPro" id="IPR009008">
    <property type="entry name" value="Val/Leu/Ile-tRNA-synth_edit"/>
</dbReference>
<dbReference type="EMBL" id="LHXN01000025">
    <property type="protein sequence ID" value="KXA92884.1"/>
    <property type="molecule type" value="Genomic_DNA"/>
</dbReference>
<keyword evidence="4 11" id="KW-0547">Nucleotide-binding</keyword>
<keyword evidence="2 11" id="KW-0963">Cytoplasm</keyword>
<dbReference type="PANTHER" id="PTHR11946:SF93">
    <property type="entry name" value="VALINE--TRNA LIGASE, CHLOROPLASTIC_MITOCHONDRIAL 2"/>
    <property type="match status" value="1"/>
</dbReference>
<dbReference type="Proteomes" id="UP000070373">
    <property type="component" value="Unassembled WGS sequence"/>
</dbReference>
<dbReference type="InterPro" id="IPR009080">
    <property type="entry name" value="tRNAsynth_Ia_anticodon-bd"/>
</dbReference>
<gene>
    <name evidence="11" type="primary">valS</name>
    <name evidence="14" type="ORF">AKJ64_01955</name>
</gene>
<dbReference type="Gene3D" id="3.40.50.620">
    <property type="entry name" value="HUPs"/>
    <property type="match status" value="2"/>
</dbReference>
<protein>
    <recommendedName>
        <fullName evidence="11">Valine--tRNA ligase</fullName>
        <ecNumber evidence="11">6.1.1.9</ecNumber>
    </recommendedName>
    <alternativeName>
        <fullName evidence="11">Valyl-tRNA synthetase</fullName>
        <shortName evidence="11">ValRS</shortName>
    </alternativeName>
</protein>
<comment type="similarity">
    <text evidence="10 11">Belongs to the class-I aminoacyl-tRNA synthetase family. ValS type 2 subfamily.</text>
</comment>
<evidence type="ECO:0000313" key="15">
    <source>
        <dbReference type="Proteomes" id="UP000070373"/>
    </source>
</evidence>
<comment type="function">
    <text evidence="9 11">Catalyzes the attachment of valine to tRNA(Val). As ValRS can inadvertently accommodate and process structurally similar amino acids such as threonine, to avoid such errors, it has a 'posttransfer' editing activity that hydrolyzes mischarged Thr-tRNA(Val) in a tRNA-dependent manner.</text>
</comment>
<keyword evidence="7 11" id="KW-0030">Aminoacyl-tRNA synthetase</keyword>
<dbReference type="SUPFAM" id="SSF52374">
    <property type="entry name" value="Nucleotidylyl transferase"/>
    <property type="match status" value="1"/>
</dbReference>
<dbReference type="FunFam" id="3.40.50.620:FF:000192">
    <property type="entry name" value="Valine--tRNA ligase"/>
    <property type="match status" value="1"/>
</dbReference>
<dbReference type="Pfam" id="PF08264">
    <property type="entry name" value="Anticodon_1"/>
    <property type="match status" value="1"/>
</dbReference>
<evidence type="ECO:0000256" key="5">
    <source>
        <dbReference type="ARBA" id="ARBA00022840"/>
    </source>
</evidence>
<dbReference type="InterPro" id="IPR013155">
    <property type="entry name" value="M/V/L/I-tRNA-synth_anticd-bd"/>
</dbReference>